<name>A0A495XV21_9MICO</name>
<accession>A0A495XV21</accession>
<feature type="transmembrane region" description="Helical" evidence="8">
    <location>
        <begin position="142"/>
        <end position="165"/>
    </location>
</feature>
<evidence type="ECO:0000256" key="3">
    <source>
        <dbReference type="ARBA" id="ARBA00022448"/>
    </source>
</evidence>
<feature type="transmembrane region" description="Helical" evidence="8">
    <location>
        <begin position="102"/>
        <end position="122"/>
    </location>
</feature>
<dbReference type="InterPro" id="IPR052017">
    <property type="entry name" value="TSUP"/>
</dbReference>
<reference evidence="9 10" key="1">
    <citation type="submission" date="2018-10" db="EMBL/GenBank/DDBJ databases">
        <title>Sequencing the genomes of 1000 actinobacteria strains.</title>
        <authorList>
            <person name="Klenk H.-P."/>
        </authorList>
    </citation>
    <scope>NUCLEOTIDE SEQUENCE [LARGE SCALE GENOMIC DNA]</scope>
    <source>
        <strain evidence="9 10">DSM 44267</strain>
    </source>
</reference>
<protein>
    <recommendedName>
        <fullName evidence="8">Probable membrane transporter protein</fullName>
    </recommendedName>
</protein>
<comment type="subcellular location">
    <subcellularLocation>
        <location evidence="1 8">Cell membrane</location>
        <topology evidence="1 8">Multi-pass membrane protein</topology>
    </subcellularLocation>
</comment>
<evidence type="ECO:0000256" key="8">
    <source>
        <dbReference type="RuleBase" id="RU363041"/>
    </source>
</evidence>
<evidence type="ECO:0000256" key="4">
    <source>
        <dbReference type="ARBA" id="ARBA00022475"/>
    </source>
</evidence>
<dbReference type="GO" id="GO:0005886">
    <property type="term" value="C:plasma membrane"/>
    <property type="evidence" value="ECO:0007669"/>
    <property type="project" value="UniProtKB-SubCell"/>
</dbReference>
<sequence>MSVWSVVLIALSGAWAGLINTIVGSGTLITFPTLLFFGVNPLVANVSNNIGLVAGGVTGSWGYRHELDGQAATLRRLMPLSFVGAVVGATLLLVLPAEAFRAIVPVLIVVALVLVLVGPRLQARAALREAGDGGRPGWHAPVIAVGVFVAGMYGGYFGAAQGVLLMGLFSALSSEPLQRLNGYKNVLALVVNFVAAGVFLLFARDSIDWLIVVLIAGGAFVGGIVGARVGRRIPPAVLRGLIITIGLVAVVKLVWFP</sequence>
<dbReference type="AlphaFoldDB" id="A0A495XV21"/>
<dbReference type="OrthoDB" id="3782574at2"/>
<feature type="transmembrane region" description="Helical" evidence="8">
    <location>
        <begin position="186"/>
        <end position="203"/>
    </location>
</feature>
<feature type="transmembrane region" description="Helical" evidence="8">
    <location>
        <begin position="236"/>
        <end position="256"/>
    </location>
</feature>
<keyword evidence="6 8" id="KW-1133">Transmembrane helix</keyword>
<evidence type="ECO:0000256" key="1">
    <source>
        <dbReference type="ARBA" id="ARBA00004651"/>
    </source>
</evidence>
<comment type="similarity">
    <text evidence="2 8">Belongs to the 4-toluene sulfonate uptake permease (TSUP) (TC 2.A.102) family.</text>
</comment>
<evidence type="ECO:0000313" key="9">
    <source>
        <dbReference type="EMBL" id="RKT78077.1"/>
    </source>
</evidence>
<dbReference type="Pfam" id="PF01925">
    <property type="entry name" value="TauE"/>
    <property type="match status" value="1"/>
</dbReference>
<proteinExistence type="inferred from homology"/>
<comment type="caution">
    <text evidence="9">The sequence shown here is derived from an EMBL/GenBank/DDBJ whole genome shotgun (WGS) entry which is preliminary data.</text>
</comment>
<dbReference type="PANTHER" id="PTHR30269">
    <property type="entry name" value="TRANSMEMBRANE PROTEIN YFCA"/>
    <property type="match status" value="1"/>
</dbReference>
<evidence type="ECO:0000256" key="6">
    <source>
        <dbReference type="ARBA" id="ARBA00022989"/>
    </source>
</evidence>
<evidence type="ECO:0000256" key="7">
    <source>
        <dbReference type="ARBA" id="ARBA00023136"/>
    </source>
</evidence>
<feature type="transmembrane region" description="Helical" evidence="8">
    <location>
        <begin position="77"/>
        <end position="95"/>
    </location>
</feature>
<keyword evidence="7 8" id="KW-0472">Membrane</keyword>
<dbReference type="RefSeq" id="WP_121032224.1">
    <property type="nucleotide sequence ID" value="NZ_RBXT01000001.1"/>
</dbReference>
<evidence type="ECO:0000256" key="5">
    <source>
        <dbReference type="ARBA" id="ARBA00022692"/>
    </source>
</evidence>
<keyword evidence="10" id="KW-1185">Reference proteome</keyword>
<keyword evidence="3" id="KW-0813">Transport</keyword>
<feature type="transmembrane region" description="Helical" evidence="8">
    <location>
        <begin position="209"/>
        <end position="229"/>
    </location>
</feature>
<evidence type="ECO:0000313" key="10">
    <source>
        <dbReference type="Proteomes" id="UP000278440"/>
    </source>
</evidence>
<dbReference type="InterPro" id="IPR002781">
    <property type="entry name" value="TM_pro_TauE-like"/>
</dbReference>
<dbReference type="PANTHER" id="PTHR30269:SF0">
    <property type="entry name" value="MEMBRANE TRANSPORTER PROTEIN YFCA-RELATED"/>
    <property type="match status" value="1"/>
</dbReference>
<gene>
    <name evidence="9" type="ORF">DFJ68_1513</name>
</gene>
<evidence type="ECO:0000256" key="2">
    <source>
        <dbReference type="ARBA" id="ARBA00009142"/>
    </source>
</evidence>
<organism evidence="9 10">
    <name type="scientific">Terracoccus luteus</name>
    <dbReference type="NCBI Taxonomy" id="53356"/>
    <lineage>
        <taxon>Bacteria</taxon>
        <taxon>Bacillati</taxon>
        <taxon>Actinomycetota</taxon>
        <taxon>Actinomycetes</taxon>
        <taxon>Micrococcales</taxon>
        <taxon>Intrasporangiaceae</taxon>
        <taxon>Terracoccus</taxon>
    </lineage>
</organism>
<dbReference type="Proteomes" id="UP000278440">
    <property type="component" value="Unassembled WGS sequence"/>
</dbReference>
<keyword evidence="5 8" id="KW-0812">Transmembrane</keyword>
<keyword evidence="4 8" id="KW-1003">Cell membrane</keyword>
<dbReference type="EMBL" id="RBXT01000001">
    <property type="protein sequence ID" value="RKT78077.1"/>
    <property type="molecule type" value="Genomic_DNA"/>
</dbReference>